<keyword evidence="2" id="KW-1185">Reference proteome</keyword>
<evidence type="ECO:0000313" key="1">
    <source>
        <dbReference type="EMBL" id="CRF35332.1"/>
    </source>
</evidence>
<protein>
    <submittedName>
        <fullName evidence="1">Uncharacterized protein</fullName>
    </submittedName>
</protein>
<sequence>MIVFTFAGIFTNNNILSESKENLEYIENLKKEMEEFKYESKKLISDIDIETQKNINKQQDNINKFIQDVNKQYKETSYYIDKEKMHINDTMNSIKNELEKLKFENEKSI</sequence>
<name>A0A0G4KAC0_9SPIR</name>
<reference evidence="2" key="1">
    <citation type="submission" date="2015-04" db="EMBL/GenBank/DDBJ databases">
        <authorList>
            <person name="Mushtaq Mamoona"/>
        </authorList>
    </citation>
    <scope>NUCLEOTIDE SEQUENCE [LARGE SCALE GENOMIC DNA]</scope>
    <source>
        <strain evidence="2">AN4859/03</strain>
    </source>
</reference>
<evidence type="ECO:0000313" key="2">
    <source>
        <dbReference type="Proteomes" id="UP000043763"/>
    </source>
</evidence>
<accession>A0A0G4KAC0</accession>
<dbReference type="RefSeq" id="WP_053082770.1">
    <property type="nucleotide sequence ID" value="NZ_CVLB01000003.1"/>
</dbReference>
<dbReference type="EMBL" id="CVLB01000003">
    <property type="protein sequence ID" value="CRF35332.1"/>
    <property type="molecule type" value="Genomic_DNA"/>
</dbReference>
<dbReference type="Proteomes" id="UP000043763">
    <property type="component" value="Unassembled WGS sequence"/>
</dbReference>
<gene>
    <name evidence="1" type="ORF">BRSU_2584</name>
</gene>
<proteinExistence type="predicted"/>
<organism evidence="1 2">
    <name type="scientific">Brachyspira suanatina</name>
    <dbReference type="NCBI Taxonomy" id="381802"/>
    <lineage>
        <taxon>Bacteria</taxon>
        <taxon>Pseudomonadati</taxon>
        <taxon>Spirochaetota</taxon>
        <taxon>Spirochaetia</taxon>
        <taxon>Brachyspirales</taxon>
        <taxon>Brachyspiraceae</taxon>
        <taxon>Brachyspira</taxon>
    </lineage>
</organism>
<dbReference type="AlphaFoldDB" id="A0A0G4KAC0"/>